<dbReference type="AlphaFoldDB" id="A0A6N8L280"/>
<proteinExistence type="predicted"/>
<evidence type="ECO:0000313" key="2">
    <source>
        <dbReference type="Proteomes" id="UP000435036"/>
    </source>
</evidence>
<evidence type="ECO:0000313" key="1">
    <source>
        <dbReference type="EMBL" id="MVZ62601.1"/>
    </source>
</evidence>
<comment type="caution">
    <text evidence="1">The sequence shown here is derived from an EMBL/GenBank/DDBJ whole genome shotgun (WGS) entry which is preliminary data.</text>
</comment>
<organism evidence="1 2">
    <name type="scientific">Sphingobacterium humi</name>
    <dbReference type="NCBI Taxonomy" id="1796905"/>
    <lineage>
        <taxon>Bacteria</taxon>
        <taxon>Pseudomonadati</taxon>
        <taxon>Bacteroidota</taxon>
        <taxon>Sphingobacteriia</taxon>
        <taxon>Sphingobacteriales</taxon>
        <taxon>Sphingobacteriaceae</taxon>
        <taxon>Sphingobacterium</taxon>
    </lineage>
</organism>
<dbReference type="InterPro" id="IPR014710">
    <property type="entry name" value="RmlC-like_jellyroll"/>
</dbReference>
<name>A0A6N8L280_9SPHI</name>
<keyword evidence="2" id="KW-1185">Reference proteome</keyword>
<dbReference type="Gene3D" id="2.60.120.10">
    <property type="entry name" value="Jelly Rolls"/>
    <property type="match status" value="1"/>
</dbReference>
<dbReference type="InterPro" id="IPR018490">
    <property type="entry name" value="cNMP-bd_dom_sf"/>
</dbReference>
<reference evidence="1 2" key="1">
    <citation type="submission" date="2019-12" db="EMBL/GenBank/DDBJ databases">
        <authorList>
            <person name="Dong K."/>
        </authorList>
    </citation>
    <scope>NUCLEOTIDE SEQUENCE [LARGE SCALE GENOMIC DNA]</scope>
    <source>
        <strain evidence="1 2">JCM 31225</strain>
    </source>
</reference>
<protein>
    <submittedName>
        <fullName evidence="1">Crp/Fnr family transcriptional regulator</fullName>
    </submittedName>
</protein>
<dbReference type="Proteomes" id="UP000435036">
    <property type="component" value="Unassembled WGS sequence"/>
</dbReference>
<dbReference type="OrthoDB" id="680421at2"/>
<gene>
    <name evidence="1" type="ORF">GQF63_11245</name>
</gene>
<sequence length="189" mass="22133">MQIEHILNAIHPLPSASFERLAKHLQEVNFPKGYPLLEANRIERKIYFLSKGLVRAYAPQEEHDVSFWFGIEGDVILSMQSYVAKQKAYENVELLEDSKLYGIAIERLQELYQEDIHIANLGRVMVERELLKMEKRWISSQIKSAKERYDELMQDAPQIIQRVPLKYIASYLRMTPVSLSRIRKGIKQS</sequence>
<dbReference type="EMBL" id="WSQA01000007">
    <property type="protein sequence ID" value="MVZ62601.1"/>
    <property type="molecule type" value="Genomic_DNA"/>
</dbReference>
<dbReference type="SUPFAM" id="SSF51206">
    <property type="entry name" value="cAMP-binding domain-like"/>
    <property type="match status" value="1"/>
</dbReference>
<dbReference type="RefSeq" id="WP_160369326.1">
    <property type="nucleotide sequence ID" value="NZ_WSQA01000007.1"/>
</dbReference>
<accession>A0A6N8L280</accession>